<comment type="caution">
    <text evidence="7">The sequence shown here is derived from an EMBL/GenBank/DDBJ whole genome shotgun (WGS) entry which is preliminary data.</text>
</comment>
<evidence type="ECO:0000256" key="1">
    <source>
        <dbReference type="ARBA" id="ARBA00004370"/>
    </source>
</evidence>
<evidence type="ECO:0000259" key="6">
    <source>
        <dbReference type="Pfam" id="PF04116"/>
    </source>
</evidence>
<evidence type="ECO:0000313" key="8">
    <source>
        <dbReference type="Proteomes" id="UP000772434"/>
    </source>
</evidence>
<evidence type="ECO:0000256" key="3">
    <source>
        <dbReference type="ARBA" id="ARBA00022989"/>
    </source>
</evidence>
<keyword evidence="2 5" id="KW-0812">Transmembrane</keyword>
<dbReference type="Pfam" id="PF04116">
    <property type="entry name" value="FA_hydroxylase"/>
    <property type="match status" value="1"/>
</dbReference>
<dbReference type="EMBL" id="JADNRY010000042">
    <property type="protein sequence ID" value="KAF9070225.1"/>
    <property type="molecule type" value="Genomic_DNA"/>
</dbReference>
<dbReference type="GO" id="GO:0016020">
    <property type="term" value="C:membrane"/>
    <property type="evidence" value="ECO:0007669"/>
    <property type="project" value="UniProtKB-SubCell"/>
</dbReference>
<evidence type="ECO:0000313" key="7">
    <source>
        <dbReference type="EMBL" id="KAF9070225.1"/>
    </source>
</evidence>
<dbReference type="PANTHER" id="PTHR11863">
    <property type="entry name" value="STEROL DESATURASE"/>
    <property type="match status" value="1"/>
</dbReference>
<dbReference type="Proteomes" id="UP000772434">
    <property type="component" value="Unassembled WGS sequence"/>
</dbReference>
<proteinExistence type="predicted"/>
<protein>
    <submittedName>
        <fullName evidence="7">Sphingosine hydroxylase</fullName>
    </submittedName>
</protein>
<organism evidence="7 8">
    <name type="scientific">Rhodocollybia butyracea</name>
    <dbReference type="NCBI Taxonomy" id="206335"/>
    <lineage>
        <taxon>Eukaryota</taxon>
        <taxon>Fungi</taxon>
        <taxon>Dikarya</taxon>
        <taxon>Basidiomycota</taxon>
        <taxon>Agaricomycotina</taxon>
        <taxon>Agaricomycetes</taxon>
        <taxon>Agaricomycetidae</taxon>
        <taxon>Agaricales</taxon>
        <taxon>Marasmiineae</taxon>
        <taxon>Omphalotaceae</taxon>
        <taxon>Rhodocollybia</taxon>
    </lineage>
</organism>
<reference evidence="7" key="1">
    <citation type="submission" date="2020-11" db="EMBL/GenBank/DDBJ databases">
        <authorList>
            <consortium name="DOE Joint Genome Institute"/>
            <person name="Ahrendt S."/>
            <person name="Riley R."/>
            <person name="Andreopoulos W."/>
            <person name="Labutti K."/>
            <person name="Pangilinan J."/>
            <person name="Ruiz-Duenas F.J."/>
            <person name="Barrasa J.M."/>
            <person name="Sanchez-Garcia M."/>
            <person name="Camarero S."/>
            <person name="Miyauchi S."/>
            <person name="Serrano A."/>
            <person name="Linde D."/>
            <person name="Babiker R."/>
            <person name="Drula E."/>
            <person name="Ayuso-Fernandez I."/>
            <person name="Pacheco R."/>
            <person name="Padilla G."/>
            <person name="Ferreira P."/>
            <person name="Barriuso J."/>
            <person name="Kellner H."/>
            <person name="Castanera R."/>
            <person name="Alfaro M."/>
            <person name="Ramirez L."/>
            <person name="Pisabarro A.G."/>
            <person name="Kuo A."/>
            <person name="Tritt A."/>
            <person name="Lipzen A."/>
            <person name="He G."/>
            <person name="Yan M."/>
            <person name="Ng V."/>
            <person name="Cullen D."/>
            <person name="Martin F."/>
            <person name="Rosso M.-N."/>
            <person name="Henrissat B."/>
            <person name="Hibbett D."/>
            <person name="Martinez A.T."/>
            <person name="Grigoriev I.V."/>
        </authorList>
    </citation>
    <scope>NUCLEOTIDE SEQUENCE</scope>
    <source>
        <strain evidence="7">AH 40177</strain>
    </source>
</reference>
<evidence type="ECO:0000256" key="2">
    <source>
        <dbReference type="ARBA" id="ARBA00022692"/>
    </source>
</evidence>
<gene>
    <name evidence="7" type="ORF">BDP27DRAFT_1220945</name>
</gene>
<evidence type="ECO:0000256" key="5">
    <source>
        <dbReference type="SAM" id="Phobius"/>
    </source>
</evidence>
<dbReference type="OrthoDB" id="408954at2759"/>
<feature type="domain" description="Fatty acid hydroxylase" evidence="6">
    <location>
        <begin position="169"/>
        <end position="305"/>
    </location>
</feature>
<dbReference type="GO" id="GO:0008610">
    <property type="term" value="P:lipid biosynthetic process"/>
    <property type="evidence" value="ECO:0007669"/>
    <property type="project" value="InterPro"/>
</dbReference>
<feature type="transmembrane region" description="Helical" evidence="5">
    <location>
        <begin position="158"/>
        <end position="182"/>
    </location>
</feature>
<keyword evidence="3 5" id="KW-1133">Transmembrane helix</keyword>
<keyword evidence="8" id="KW-1185">Reference proteome</keyword>
<dbReference type="InterPro" id="IPR006694">
    <property type="entry name" value="Fatty_acid_hydroxylase"/>
</dbReference>
<dbReference type="AlphaFoldDB" id="A0A9P5PY78"/>
<feature type="transmembrane region" description="Helical" evidence="5">
    <location>
        <begin position="44"/>
        <end position="64"/>
    </location>
</feature>
<keyword evidence="4 5" id="KW-0472">Membrane</keyword>
<dbReference type="InterPro" id="IPR050307">
    <property type="entry name" value="Sterol_Desaturase_Related"/>
</dbReference>
<evidence type="ECO:0000256" key="4">
    <source>
        <dbReference type="ARBA" id="ARBA00023136"/>
    </source>
</evidence>
<sequence length="323" mass="36543">MASNSTAVIVNSTAHLSSSLSDSTVYPCYFIPRPTVLPGISDHLMAAAAPIVAYWFISLIFHVIDMGNWKCLNKYKIHDTAEVQAKNTVTRGNVVGNVIFQQTAQMFLGMLCAPGEAGNHVLEMQNLASTISRILHCLGNNTTAERLMDLMGEQLVHYAYWWGIPFSQFLLAVFVMDTWQYFLHRAMHSNRFLYKYFHSMHHRLYVPYAYGAMYGNPIETLLLDSMGAVISGAVVGLSVRQTALFFAFSSCKTVDDHSGYNLPWDPFQMFSRNTADYHDLHHQVSGMKFNFSQPFFIHWDTVLGTRITRKELESLKAQAKKTA</sequence>
<name>A0A9P5PY78_9AGAR</name>
<dbReference type="GO" id="GO:0005506">
    <property type="term" value="F:iron ion binding"/>
    <property type="evidence" value="ECO:0007669"/>
    <property type="project" value="InterPro"/>
</dbReference>
<accession>A0A9P5PY78</accession>
<dbReference type="GO" id="GO:0016491">
    <property type="term" value="F:oxidoreductase activity"/>
    <property type="evidence" value="ECO:0007669"/>
    <property type="project" value="InterPro"/>
</dbReference>
<comment type="subcellular location">
    <subcellularLocation>
        <location evidence="1">Membrane</location>
    </subcellularLocation>
</comment>